<sequence length="250" mass="27571">MSAVKGVVVSDKGRTKSLKIGLWCNWIFVALTAIGWLGIAHFILPARADLGLEATKVWFTDTHHWGVIFGCTLFYIAAGILTPGSIAFGIMLSKVEGRHPIWSYTTAVCGVFISLIVFFNCCAWIVAAYRPEFGADVIQSWYDWAWFAFLLGWIYLAIEMGATAIVELMDDRPQPMVPRWFTWLTVAGALTIFFAAGPAFTKSGPFAYHGLLAFYLPVAVWGAYIAVTTWFLVKELQRTPESAGVAAPAV</sequence>
<evidence type="ECO:0000256" key="1">
    <source>
        <dbReference type="SAM" id="Phobius"/>
    </source>
</evidence>
<keyword evidence="1" id="KW-0472">Membrane</keyword>
<feature type="transmembrane region" description="Helical" evidence="1">
    <location>
        <begin position="212"/>
        <end position="233"/>
    </location>
</feature>
<dbReference type="EMBL" id="LQPJ01000102">
    <property type="protein sequence ID" value="ORW24414.1"/>
    <property type="molecule type" value="Genomic_DNA"/>
</dbReference>
<accession>A0A1X1ZLY9</accession>
<feature type="transmembrane region" description="Helical" evidence="1">
    <location>
        <begin position="64"/>
        <end position="92"/>
    </location>
</feature>
<keyword evidence="3" id="KW-1185">Reference proteome</keyword>
<dbReference type="Proteomes" id="UP000193529">
    <property type="component" value="Unassembled WGS sequence"/>
</dbReference>
<dbReference type="OrthoDB" id="7066463at2"/>
<gene>
    <name evidence="2" type="ORF">AWC19_09920</name>
</gene>
<proteinExistence type="predicted"/>
<feature type="transmembrane region" description="Helical" evidence="1">
    <location>
        <begin position="20"/>
        <end position="44"/>
    </location>
</feature>
<feature type="transmembrane region" description="Helical" evidence="1">
    <location>
        <begin position="104"/>
        <end position="126"/>
    </location>
</feature>
<feature type="transmembrane region" description="Helical" evidence="1">
    <location>
        <begin position="146"/>
        <end position="168"/>
    </location>
</feature>
<organism evidence="2 3">
    <name type="scientific">Mycobacterium palustre</name>
    <dbReference type="NCBI Taxonomy" id="153971"/>
    <lineage>
        <taxon>Bacteria</taxon>
        <taxon>Bacillati</taxon>
        <taxon>Actinomycetota</taxon>
        <taxon>Actinomycetes</taxon>
        <taxon>Mycobacteriales</taxon>
        <taxon>Mycobacteriaceae</taxon>
        <taxon>Mycobacterium</taxon>
        <taxon>Mycobacterium simiae complex</taxon>
    </lineage>
</organism>
<reference evidence="2 3" key="1">
    <citation type="submission" date="2016-01" db="EMBL/GenBank/DDBJ databases">
        <title>The new phylogeny of the genus Mycobacterium.</title>
        <authorList>
            <person name="Tarcisio F."/>
            <person name="Conor M."/>
            <person name="Antonella G."/>
            <person name="Elisabetta G."/>
            <person name="Giulia F.S."/>
            <person name="Sara T."/>
            <person name="Anna F."/>
            <person name="Clotilde B."/>
            <person name="Roberto B."/>
            <person name="Veronica D.S."/>
            <person name="Fabio R."/>
            <person name="Monica P."/>
            <person name="Olivier J."/>
            <person name="Enrico T."/>
            <person name="Nicola S."/>
        </authorList>
    </citation>
    <scope>NUCLEOTIDE SEQUENCE [LARGE SCALE GENOMIC DNA]</scope>
    <source>
        <strain evidence="2 3">DSM 44572</strain>
    </source>
</reference>
<keyword evidence="1" id="KW-0812">Transmembrane</keyword>
<name>A0A1X1ZLY9_9MYCO</name>
<evidence type="ECO:0000313" key="3">
    <source>
        <dbReference type="Proteomes" id="UP000193529"/>
    </source>
</evidence>
<dbReference type="AlphaFoldDB" id="A0A1X1ZLY9"/>
<dbReference type="STRING" id="153971.AWC19_09920"/>
<protein>
    <submittedName>
        <fullName evidence="2">Uncharacterized protein</fullName>
    </submittedName>
</protein>
<evidence type="ECO:0000313" key="2">
    <source>
        <dbReference type="EMBL" id="ORW24414.1"/>
    </source>
</evidence>
<keyword evidence="1" id="KW-1133">Transmembrane helix</keyword>
<feature type="transmembrane region" description="Helical" evidence="1">
    <location>
        <begin position="180"/>
        <end position="200"/>
    </location>
</feature>
<comment type="caution">
    <text evidence="2">The sequence shown here is derived from an EMBL/GenBank/DDBJ whole genome shotgun (WGS) entry which is preliminary data.</text>
</comment>